<comment type="caution">
    <text evidence="2">The sequence shown here is derived from an EMBL/GenBank/DDBJ whole genome shotgun (WGS) entry which is preliminary data.</text>
</comment>
<reference evidence="2" key="1">
    <citation type="journal article" date="2021" name="Nat. Commun.">
        <title>Genetic determinants of endophytism in the Arabidopsis root mycobiome.</title>
        <authorList>
            <person name="Mesny F."/>
            <person name="Miyauchi S."/>
            <person name="Thiergart T."/>
            <person name="Pickel B."/>
            <person name="Atanasova L."/>
            <person name="Karlsson M."/>
            <person name="Huettel B."/>
            <person name="Barry K.W."/>
            <person name="Haridas S."/>
            <person name="Chen C."/>
            <person name="Bauer D."/>
            <person name="Andreopoulos W."/>
            <person name="Pangilinan J."/>
            <person name="LaButti K."/>
            <person name="Riley R."/>
            <person name="Lipzen A."/>
            <person name="Clum A."/>
            <person name="Drula E."/>
            <person name="Henrissat B."/>
            <person name="Kohler A."/>
            <person name="Grigoriev I.V."/>
            <person name="Martin F.M."/>
            <person name="Hacquard S."/>
        </authorList>
    </citation>
    <scope>NUCLEOTIDE SEQUENCE</scope>
    <source>
        <strain evidence="2">MPI-SDFR-AT-0120</strain>
    </source>
</reference>
<accession>A0A8K0W4I9</accession>
<feature type="compositionally biased region" description="Low complexity" evidence="1">
    <location>
        <begin position="266"/>
        <end position="285"/>
    </location>
</feature>
<proteinExistence type="predicted"/>
<dbReference type="Proteomes" id="UP000813461">
    <property type="component" value="Unassembled WGS sequence"/>
</dbReference>
<protein>
    <submittedName>
        <fullName evidence="2">Uncharacterized protein</fullName>
    </submittedName>
</protein>
<keyword evidence="3" id="KW-1185">Reference proteome</keyword>
<sequence>MWTIEDVTAVLGKDFHKLDGFDDYSTWSKEFTRRAFLAGLGSLYNGEGDIIGKPARPDFLNQDRTVGRTTDNSIAEQAGVPIPVDAAAQLDIYNTLLELWKDYDKDRRFAIVMLRRAVQPWMWKEINEEHTCSPHLAYAAITRNNKAPNYVLLDRALTKINEIKLTDFTAIRPDLSSIKTLCNDVIEAEGTISYSQLIIKINHSLPVPEYQYFIFLWNLQHNISEDVTKAVYQDYQTRLVGCTDSNKECSQKIAKSSQKDDETKAPTRINNDNNNRTNAARPAGRWAKTPPGAPTSTATNSATRRTSVA</sequence>
<feature type="region of interest" description="Disordered" evidence="1">
    <location>
        <begin position="253"/>
        <end position="309"/>
    </location>
</feature>
<dbReference type="EMBL" id="JAGMVJ010000001">
    <property type="protein sequence ID" value="KAH7095736.1"/>
    <property type="molecule type" value="Genomic_DNA"/>
</dbReference>
<name>A0A8K0W4I9_9PLEO</name>
<evidence type="ECO:0000313" key="2">
    <source>
        <dbReference type="EMBL" id="KAH7095736.1"/>
    </source>
</evidence>
<evidence type="ECO:0000256" key="1">
    <source>
        <dbReference type="SAM" id="MobiDB-lite"/>
    </source>
</evidence>
<gene>
    <name evidence="2" type="ORF">FB567DRAFT_544013</name>
</gene>
<organism evidence="2 3">
    <name type="scientific">Paraphoma chrysanthemicola</name>
    <dbReference type="NCBI Taxonomy" id="798071"/>
    <lineage>
        <taxon>Eukaryota</taxon>
        <taxon>Fungi</taxon>
        <taxon>Dikarya</taxon>
        <taxon>Ascomycota</taxon>
        <taxon>Pezizomycotina</taxon>
        <taxon>Dothideomycetes</taxon>
        <taxon>Pleosporomycetidae</taxon>
        <taxon>Pleosporales</taxon>
        <taxon>Pleosporineae</taxon>
        <taxon>Phaeosphaeriaceae</taxon>
        <taxon>Paraphoma</taxon>
    </lineage>
</organism>
<feature type="compositionally biased region" description="Low complexity" evidence="1">
    <location>
        <begin position="294"/>
        <end position="309"/>
    </location>
</feature>
<evidence type="ECO:0000313" key="3">
    <source>
        <dbReference type="Proteomes" id="UP000813461"/>
    </source>
</evidence>
<dbReference type="AlphaFoldDB" id="A0A8K0W4I9"/>